<dbReference type="SUPFAM" id="SSF52096">
    <property type="entry name" value="ClpP/crotonase"/>
    <property type="match status" value="1"/>
</dbReference>
<dbReference type="EMBL" id="JBHLUH010000039">
    <property type="protein sequence ID" value="MFC0530002.1"/>
    <property type="molecule type" value="Genomic_DNA"/>
</dbReference>
<keyword evidence="3" id="KW-1185">Reference proteome</keyword>
<accession>A0ABV6M5M5</accession>
<evidence type="ECO:0000313" key="2">
    <source>
        <dbReference type="EMBL" id="MFC0530002.1"/>
    </source>
</evidence>
<dbReference type="InterPro" id="IPR051053">
    <property type="entry name" value="ECH/Chromodomain_protein"/>
</dbReference>
<comment type="caution">
    <text evidence="2">The sequence shown here is derived from an EMBL/GenBank/DDBJ whole genome shotgun (WGS) entry which is preliminary data.</text>
</comment>
<dbReference type="Proteomes" id="UP001589867">
    <property type="component" value="Unassembled WGS sequence"/>
</dbReference>
<dbReference type="PANTHER" id="PTHR43684">
    <property type="match status" value="1"/>
</dbReference>
<comment type="similarity">
    <text evidence="1">Belongs to the enoyl-CoA hydratase/isomerase family.</text>
</comment>
<evidence type="ECO:0000313" key="3">
    <source>
        <dbReference type="Proteomes" id="UP001589867"/>
    </source>
</evidence>
<dbReference type="CDD" id="cd06558">
    <property type="entry name" value="crotonase-like"/>
    <property type="match status" value="1"/>
</dbReference>
<reference evidence="2 3" key="1">
    <citation type="submission" date="2024-09" db="EMBL/GenBank/DDBJ databases">
        <authorList>
            <person name="Sun Q."/>
            <person name="Mori K."/>
        </authorList>
    </citation>
    <scope>NUCLEOTIDE SEQUENCE [LARGE SCALE GENOMIC DNA]</scope>
    <source>
        <strain evidence="2 3">TBRC 3947</strain>
    </source>
</reference>
<dbReference type="PANTHER" id="PTHR43684:SF4">
    <property type="entry name" value="ENOYL-COA HYDRATASE_ISOMERASE FAMILY PROTEIN (AFU_ORTHOLOGUE AFUA_1G01890)"/>
    <property type="match status" value="1"/>
</dbReference>
<dbReference type="InterPro" id="IPR001753">
    <property type="entry name" value="Enoyl-CoA_hydra/iso"/>
</dbReference>
<dbReference type="Gene3D" id="3.90.226.10">
    <property type="entry name" value="2-enoyl-CoA Hydratase, Chain A, domain 1"/>
    <property type="match status" value="1"/>
</dbReference>
<protein>
    <submittedName>
        <fullName evidence="2">Enoyl-CoA hydratase/isomerase family protein</fullName>
    </submittedName>
</protein>
<organism evidence="2 3">
    <name type="scientific">Phytohabitans kaempferiae</name>
    <dbReference type="NCBI Taxonomy" id="1620943"/>
    <lineage>
        <taxon>Bacteria</taxon>
        <taxon>Bacillati</taxon>
        <taxon>Actinomycetota</taxon>
        <taxon>Actinomycetes</taxon>
        <taxon>Micromonosporales</taxon>
        <taxon>Micromonosporaceae</taxon>
    </lineage>
</organism>
<sequence>MSGPGDLLVERHGGVLLLRFNRPARHNAIGGTLLRDLAEAFEEAARDDSVRVVVTTGVGDSYCVGADAGDLGSGDRPPARDLLAGEGIGGEKGLPPLSPGQISLDELGNAGRWTLRVWALEKPTIAAVNGVAVGGGFGIALLHDILVAGASARLGTGFAPIGLAPEMGISLLLPRVVGVQRAAELLYSGRLLSATEAREAGLVTETVDDERLVEHALERAAQIATMPPVGIQATKRLLRKATYGAMAEQLRAEYAANVVLFDHPETHAAMDRLVSRLRERAGREGGGGNGAG</sequence>
<dbReference type="Pfam" id="PF00378">
    <property type="entry name" value="ECH_1"/>
    <property type="match status" value="2"/>
</dbReference>
<dbReference type="RefSeq" id="WP_377253081.1">
    <property type="nucleotide sequence ID" value="NZ_JBHLUH010000039.1"/>
</dbReference>
<gene>
    <name evidence="2" type="ORF">ACFFIA_20270</name>
</gene>
<evidence type="ECO:0000256" key="1">
    <source>
        <dbReference type="ARBA" id="ARBA00005254"/>
    </source>
</evidence>
<proteinExistence type="inferred from homology"/>
<dbReference type="InterPro" id="IPR029045">
    <property type="entry name" value="ClpP/crotonase-like_dom_sf"/>
</dbReference>
<name>A0ABV6M5M5_9ACTN</name>